<dbReference type="Gene3D" id="2.60.40.10">
    <property type="entry name" value="Immunoglobulins"/>
    <property type="match status" value="1"/>
</dbReference>
<protein>
    <recommendedName>
        <fullName evidence="1">diguanylate cyclase</fullName>
        <ecNumber evidence="1">2.7.7.65</ecNumber>
    </recommendedName>
</protein>
<dbReference type="InterPro" id="IPR043128">
    <property type="entry name" value="Rev_trsase/Diguanyl_cyclase"/>
</dbReference>
<dbReference type="CDD" id="cd01949">
    <property type="entry name" value="GGDEF"/>
    <property type="match status" value="1"/>
</dbReference>
<name>A0ABT1CFQ2_9PROT</name>
<feature type="transmembrane region" description="Helical" evidence="2">
    <location>
        <begin position="784"/>
        <end position="807"/>
    </location>
</feature>
<dbReference type="InterPro" id="IPR029787">
    <property type="entry name" value="Nucleotide_cyclase"/>
</dbReference>
<feature type="domain" description="GGDEF" evidence="3">
    <location>
        <begin position="887"/>
        <end position="1017"/>
    </location>
</feature>
<comment type="caution">
    <text evidence="4">The sequence shown here is derived from an EMBL/GenBank/DDBJ whole genome shotgun (WGS) entry which is preliminary data.</text>
</comment>
<accession>A0ABT1CFQ2</accession>
<dbReference type="RefSeq" id="WP_252849038.1">
    <property type="nucleotide sequence ID" value="NZ_BAPW01000026.1"/>
</dbReference>
<dbReference type="PANTHER" id="PTHR45138:SF24">
    <property type="entry name" value="DIGUANYLATE CYCLASE DGCC-RELATED"/>
    <property type="match status" value="1"/>
</dbReference>
<evidence type="ECO:0000313" key="5">
    <source>
        <dbReference type="Proteomes" id="UP001523401"/>
    </source>
</evidence>
<dbReference type="PROSITE" id="PS50887">
    <property type="entry name" value="GGDEF"/>
    <property type="match status" value="1"/>
</dbReference>
<evidence type="ECO:0000256" key="2">
    <source>
        <dbReference type="SAM" id="Phobius"/>
    </source>
</evidence>
<dbReference type="Pfam" id="PF07494">
    <property type="entry name" value="Reg_prop"/>
    <property type="match status" value="4"/>
</dbReference>
<dbReference type="Gene3D" id="3.30.70.270">
    <property type="match status" value="1"/>
</dbReference>
<dbReference type="InterPro" id="IPR011110">
    <property type="entry name" value="Reg_prop"/>
</dbReference>
<keyword evidence="5" id="KW-1185">Reference proteome</keyword>
<evidence type="ECO:0000313" key="4">
    <source>
        <dbReference type="EMBL" id="MCO6159694.1"/>
    </source>
</evidence>
<evidence type="ECO:0000256" key="1">
    <source>
        <dbReference type="ARBA" id="ARBA00012528"/>
    </source>
</evidence>
<dbReference type="EC" id="2.7.7.65" evidence="1"/>
<gene>
    <name evidence="4" type="ORF">NF685_06580</name>
</gene>
<dbReference type="NCBIfam" id="TIGR00254">
    <property type="entry name" value="GGDEF"/>
    <property type="match status" value="1"/>
</dbReference>
<keyword evidence="2" id="KW-1133">Transmembrane helix</keyword>
<keyword evidence="4" id="KW-0548">Nucleotidyltransferase</keyword>
<evidence type="ECO:0000259" key="3">
    <source>
        <dbReference type="PROSITE" id="PS50887"/>
    </source>
</evidence>
<dbReference type="Pfam" id="PF00990">
    <property type="entry name" value="GGDEF"/>
    <property type="match status" value="1"/>
</dbReference>
<dbReference type="SMART" id="SM00267">
    <property type="entry name" value="GGDEF"/>
    <property type="match status" value="1"/>
</dbReference>
<dbReference type="InterPro" id="IPR011123">
    <property type="entry name" value="Y_Y_Y"/>
</dbReference>
<dbReference type="InterPro" id="IPR013783">
    <property type="entry name" value="Ig-like_fold"/>
</dbReference>
<dbReference type="Gene3D" id="2.130.10.10">
    <property type="entry name" value="YVTN repeat-like/Quinoprotein amine dehydrogenase"/>
    <property type="match status" value="3"/>
</dbReference>
<dbReference type="InterPro" id="IPR050469">
    <property type="entry name" value="Diguanylate_Cyclase"/>
</dbReference>
<dbReference type="GO" id="GO:0052621">
    <property type="term" value="F:diguanylate cyclase activity"/>
    <property type="evidence" value="ECO:0007669"/>
    <property type="project" value="UniProtKB-EC"/>
</dbReference>
<dbReference type="EMBL" id="JAMXQU010000003">
    <property type="protein sequence ID" value="MCO6159694.1"/>
    <property type="molecule type" value="Genomic_DNA"/>
</dbReference>
<reference evidence="4 5" key="1">
    <citation type="submission" date="2022-06" db="EMBL/GenBank/DDBJ databases">
        <title>Whole-genome of Asaia lannensis strain LMG 27011T.</title>
        <authorList>
            <person name="Sombolestani A."/>
        </authorList>
    </citation>
    <scope>NUCLEOTIDE SEQUENCE [LARGE SCALE GENOMIC DNA]</scope>
    <source>
        <strain evidence="4 5">NBRC 102526</strain>
    </source>
</reference>
<keyword evidence="4" id="KW-0808">Transferase</keyword>
<dbReference type="SUPFAM" id="SSF55073">
    <property type="entry name" value="Nucleotide cyclase"/>
    <property type="match status" value="1"/>
</dbReference>
<dbReference type="SUPFAM" id="SSF63829">
    <property type="entry name" value="Calcium-dependent phosphotriesterase"/>
    <property type="match status" value="4"/>
</dbReference>
<dbReference type="InterPro" id="IPR000160">
    <property type="entry name" value="GGDEF_dom"/>
</dbReference>
<dbReference type="Pfam" id="PF07495">
    <property type="entry name" value="Y_Y_Y"/>
    <property type="match status" value="1"/>
</dbReference>
<sequence>MARVESVTAPERFSFYRLDDDAKKHLPSRAATLCAVLALVMTPTVAMASKVDALSPLANYAIRHWTTQDGLPQNSIRDITQGPDGRMWFATWEGLVSYDGLDFHVQNRGSDPALLDNGIGALVTDSAGDMWFSDARGDIGRHDHDGSWHFWAHNAEAPSALIQSMKIDRHGDVSLLYENHGLGTMSRSGAFHYTAAGPNHPLSTIYRNMAFDESDALWVGTYSGILIRETNGHVHAPPAAWNLPHGLSWPYRAPDGTFWVVSDSRVYSIADRKPRLAYDLRDEGRVTALLQDHHGALWVGTEDHGLIRISGERIEEMPDTLDPTGGRILALAEDREGSIWVGTNAGLFRLQETPFSTLRRNNGLAGDFVRTVMEDHDKTLWIGTDGGLSHLEGDEPPETEYLPTRSGHQPEILSSVQAPDGTSWFGTYADGLFGLLPDGTISHLDTSNGLPAGNVRALAISQDGHIVIGTQHGLYRLDQEGRVTRYPARNTPAGLITALVETEGTLWVGTLDGLRTIHDGATRIYRFSGLDGAHTIFGFLPVAGDMWFTSDRGLYRYRKGRIAHVGRNAGLPVDSVFSLIEDHRGYVWATSNRGLFRMSLDDLEAAADGRKHTLSLIQLDETNGLSSSQASGSAQPSIALRADGSLWVATAIGIARTDPATFDNFLVKPPSLPVALDGIALDGREIHDYRNGAVLHVPSRHNLTVHYTAPSYIAPAEILFRTTIRGAGNEWTTEGRSRTLELTALPPGRYTLETSAAHPGQVWPEPSKLVDFVIDPRWWQRRQFWVLGGLALVVLIGLSYVAIVWRYRIEARKLSRIISSRTEDLQAQARRLELADVEKDALLARLRIQMELTARQAREDALTGVYNRRAFDEAVETMLAGMEEGGPAFCLAIVDIDHFKAINDTHSHEVGDRVLREVSQLLKSGVHPADMVARIGGEEFAILLPAKTLDLARRRLELLREAFHGKADWDLSPPSKIVTFSAGLARCERGDTVKTLMRRADMLLYEAKKAGRDRINA</sequence>
<dbReference type="InterPro" id="IPR015943">
    <property type="entry name" value="WD40/YVTN_repeat-like_dom_sf"/>
</dbReference>
<organism evidence="4 5">
    <name type="scientific">Asaia lannensis NBRC 102526</name>
    <dbReference type="NCBI Taxonomy" id="1307926"/>
    <lineage>
        <taxon>Bacteria</taxon>
        <taxon>Pseudomonadati</taxon>
        <taxon>Pseudomonadota</taxon>
        <taxon>Alphaproteobacteria</taxon>
        <taxon>Acetobacterales</taxon>
        <taxon>Acetobacteraceae</taxon>
        <taxon>Asaia</taxon>
    </lineage>
</organism>
<keyword evidence="2" id="KW-0472">Membrane</keyword>
<proteinExistence type="predicted"/>
<dbReference type="Proteomes" id="UP001523401">
    <property type="component" value="Unassembled WGS sequence"/>
</dbReference>
<keyword evidence="2" id="KW-0812">Transmembrane</keyword>
<dbReference type="PANTHER" id="PTHR45138">
    <property type="entry name" value="REGULATORY COMPONENTS OF SENSORY TRANSDUCTION SYSTEM"/>
    <property type="match status" value="1"/>
</dbReference>